<feature type="transmembrane region" description="Helical" evidence="5">
    <location>
        <begin position="6"/>
        <end position="30"/>
    </location>
</feature>
<proteinExistence type="predicted"/>
<evidence type="ECO:0000259" key="7">
    <source>
        <dbReference type="Pfam" id="PF00662"/>
    </source>
</evidence>
<reference evidence="8 9" key="1">
    <citation type="submission" date="2007-10" db="EMBL/GenBank/DDBJ databases">
        <title>Complete sequence of Caldivirga maquilingensis IC-167.</title>
        <authorList>
            <consortium name="US DOE Joint Genome Institute"/>
            <person name="Copeland A."/>
            <person name="Lucas S."/>
            <person name="Lapidus A."/>
            <person name="Barry K."/>
            <person name="Glavina del Rio T."/>
            <person name="Dalin E."/>
            <person name="Tice H."/>
            <person name="Pitluck S."/>
            <person name="Saunders E."/>
            <person name="Brettin T."/>
            <person name="Bruce D."/>
            <person name="Detter J.C."/>
            <person name="Han C."/>
            <person name="Schmutz J."/>
            <person name="Larimer F."/>
            <person name="Land M."/>
            <person name="Hauser L."/>
            <person name="Kyrpides N."/>
            <person name="Ivanova N."/>
            <person name="Biddle J.F."/>
            <person name="Zhang Z."/>
            <person name="Fitz-Gibbon S.T."/>
            <person name="Lowe T.M."/>
            <person name="Saltikov C."/>
            <person name="House C.H."/>
            <person name="Richardson P."/>
        </authorList>
    </citation>
    <scope>NUCLEOTIDE SEQUENCE [LARGE SCALE GENOMIC DNA]</scope>
    <source>
        <strain evidence="9">ATCC 700844 / DSM 13496 / JCM 10307 / IC-167</strain>
    </source>
</reference>
<feature type="transmembrane region" description="Helical" evidence="5">
    <location>
        <begin position="504"/>
        <end position="528"/>
    </location>
</feature>
<keyword evidence="3 5" id="KW-1133">Transmembrane helix</keyword>
<feature type="transmembrane region" description="Helical" evidence="5">
    <location>
        <begin position="340"/>
        <end position="363"/>
    </location>
</feature>
<feature type="domain" description="NADH-Ubiquinone oxidoreductase (complex I) chain 5 N-terminal" evidence="7">
    <location>
        <begin position="73"/>
        <end position="120"/>
    </location>
</feature>
<gene>
    <name evidence="8" type="ordered locus">Cmaq_1280</name>
</gene>
<dbReference type="GO" id="GO:0003954">
    <property type="term" value="F:NADH dehydrogenase activity"/>
    <property type="evidence" value="ECO:0007669"/>
    <property type="project" value="TreeGrafter"/>
</dbReference>
<feature type="transmembrane region" description="Helical" evidence="5">
    <location>
        <begin position="606"/>
        <end position="623"/>
    </location>
</feature>
<dbReference type="OrthoDB" id="371891at2157"/>
<organism evidence="8 9">
    <name type="scientific">Caldivirga maquilingensis (strain ATCC 700844 / DSM 13496 / JCM 10307 / IC-167)</name>
    <dbReference type="NCBI Taxonomy" id="397948"/>
    <lineage>
        <taxon>Archaea</taxon>
        <taxon>Thermoproteota</taxon>
        <taxon>Thermoprotei</taxon>
        <taxon>Thermoproteales</taxon>
        <taxon>Thermoproteaceae</taxon>
        <taxon>Caldivirga</taxon>
    </lineage>
</organism>
<keyword evidence="9" id="KW-1185">Reference proteome</keyword>
<dbReference type="STRING" id="397948.Cmaq_1280"/>
<feature type="transmembrane region" description="Helical" evidence="5">
    <location>
        <begin position="42"/>
        <end position="62"/>
    </location>
</feature>
<accession>A8M8N8</accession>
<feature type="transmembrane region" description="Helical" evidence="5">
    <location>
        <begin position="635"/>
        <end position="656"/>
    </location>
</feature>
<feature type="transmembrane region" description="Helical" evidence="5">
    <location>
        <begin position="580"/>
        <end position="600"/>
    </location>
</feature>
<dbReference type="PRINTS" id="PR01434">
    <property type="entry name" value="NADHDHGNASE5"/>
</dbReference>
<evidence type="ECO:0000256" key="3">
    <source>
        <dbReference type="ARBA" id="ARBA00022989"/>
    </source>
</evidence>
<feature type="transmembrane region" description="Helical" evidence="5">
    <location>
        <begin position="68"/>
        <end position="88"/>
    </location>
</feature>
<keyword evidence="2 5" id="KW-0812">Transmembrane</keyword>
<evidence type="ECO:0000313" key="8">
    <source>
        <dbReference type="EMBL" id="ABW02107.1"/>
    </source>
</evidence>
<dbReference type="PANTHER" id="PTHR42829:SF2">
    <property type="entry name" value="NADH-UBIQUINONE OXIDOREDUCTASE CHAIN 5"/>
    <property type="match status" value="1"/>
</dbReference>
<comment type="subcellular location">
    <subcellularLocation>
        <location evidence="1">Membrane</location>
        <topology evidence="1">Multi-pass membrane protein</topology>
    </subcellularLocation>
</comment>
<dbReference type="Pfam" id="PF00361">
    <property type="entry name" value="Proton_antipo_M"/>
    <property type="match status" value="1"/>
</dbReference>
<sequence length="657" mass="71889">MYESILPTLIALMTLVPILFASPMSVYWVIEQDNRKARPLEYLAVTGLGVAALVSTYIAIAYPMKTIIYSYPWISVPGIFTMYVSFIVDFLSRYMGLLTAWLAFIIGVYSLEYMANDYRLGWFWFFYNTFAASMLLLVYSNNLLLLFIGWEGLGLSSWALIGNWFRDDDEISFVGKLGDMVLGKPAWTTPSYAAYRAIVTIRFGDMPMLGALAAIGIFGGSLDFNMINWSHLISVLGTAGTAIVLIAFLLGPFTKSAQFPFNDWLLTAMTGPTSVSALLHSATMVAAGVYVFMRLTLSLYGAGVLTSSGVLVTYLVVIYIGLLTALLGSLFALAVDERKVILAGSTMASLGLMMGITAVAPYLNNAVTIGEYVLPTAVLVAFLYLIIHALSKATLFLVSGHLIHETGTRFNVGDVELAKRMKLAFYSTIAAAITLGGIPPFAGYWVHASMDDLVSTVSQTVGWGSYALLILASIAYVAFLARFTSLNFIKGGRVEHRESGHGGLIMAISYTLTATVALATVAIPFTLHVPSILVEPGYDAYVVGIGVFLWVIFITALIKPRAPSLSNLTTIFERRYYIQAFMDVILAGFGRALIEFAYLISHGIDVLFNTLIPSLFTGFSRVIRRIQVGLLNQYVRYIYLATVVILLIVLVLVMVYG</sequence>
<feature type="transmembrane region" description="Helical" evidence="5">
    <location>
        <begin position="311"/>
        <end position="333"/>
    </location>
</feature>
<evidence type="ECO:0000259" key="6">
    <source>
        <dbReference type="Pfam" id="PF00361"/>
    </source>
</evidence>
<feature type="transmembrane region" description="Helical" evidence="5">
    <location>
        <begin position="466"/>
        <end position="483"/>
    </location>
</feature>
<feature type="domain" description="NADH:quinone oxidoreductase/Mrp antiporter transmembrane" evidence="6">
    <location>
        <begin position="188"/>
        <end position="450"/>
    </location>
</feature>
<dbReference type="Proteomes" id="UP000001137">
    <property type="component" value="Chromosome"/>
</dbReference>
<dbReference type="GO" id="GO:0016020">
    <property type="term" value="C:membrane"/>
    <property type="evidence" value="ECO:0007669"/>
    <property type="project" value="UniProtKB-SubCell"/>
</dbReference>
<evidence type="ECO:0000256" key="2">
    <source>
        <dbReference type="ARBA" id="ARBA00022692"/>
    </source>
</evidence>
<evidence type="ECO:0000256" key="1">
    <source>
        <dbReference type="ARBA" id="ARBA00004141"/>
    </source>
</evidence>
<keyword evidence="8" id="KW-0560">Oxidoreductase</keyword>
<dbReference type="KEGG" id="cma:Cmaq_1280"/>
<dbReference type="PANTHER" id="PTHR42829">
    <property type="entry name" value="NADH-UBIQUINONE OXIDOREDUCTASE CHAIN 5"/>
    <property type="match status" value="1"/>
</dbReference>
<evidence type="ECO:0000313" key="9">
    <source>
        <dbReference type="Proteomes" id="UP000001137"/>
    </source>
</evidence>
<dbReference type="RefSeq" id="WP_012186326.1">
    <property type="nucleotide sequence ID" value="NC_009954.1"/>
</dbReference>
<feature type="transmembrane region" description="Helical" evidence="5">
    <location>
        <begin position="265"/>
        <end position="291"/>
    </location>
</feature>
<name>A8M8N8_CALMQ</name>
<feature type="transmembrane region" description="Helical" evidence="5">
    <location>
        <begin position="121"/>
        <end position="139"/>
    </location>
</feature>
<feature type="transmembrane region" description="Helical" evidence="5">
    <location>
        <begin position="206"/>
        <end position="227"/>
    </location>
</feature>
<feature type="transmembrane region" description="Helical" evidence="5">
    <location>
        <begin position="233"/>
        <end position="253"/>
    </location>
</feature>
<dbReference type="InterPro" id="IPR001750">
    <property type="entry name" value="ND/Mrp_TM"/>
</dbReference>
<dbReference type="InterPro" id="IPR003945">
    <property type="entry name" value="NU5C-like"/>
</dbReference>
<feature type="transmembrane region" description="Helical" evidence="5">
    <location>
        <begin position="95"/>
        <end position="115"/>
    </location>
</feature>
<protein>
    <submittedName>
        <fullName evidence="8">NADH dehydrogenase (Quinone)</fullName>
        <ecNumber evidence="8">1.6.99.5</ecNumber>
    </submittedName>
</protein>
<dbReference type="eggNOG" id="arCOG01539">
    <property type="taxonomic scope" value="Archaea"/>
</dbReference>
<dbReference type="GO" id="GO:0015990">
    <property type="term" value="P:electron transport coupled proton transport"/>
    <property type="evidence" value="ECO:0007669"/>
    <property type="project" value="TreeGrafter"/>
</dbReference>
<dbReference type="EC" id="1.6.99.5" evidence="8"/>
<feature type="transmembrane region" description="Helical" evidence="5">
    <location>
        <begin position="540"/>
        <end position="559"/>
    </location>
</feature>
<keyword evidence="4 5" id="KW-0472">Membrane</keyword>
<dbReference type="HOGENOM" id="CLU_007100_6_2_2"/>
<dbReference type="EMBL" id="CP000852">
    <property type="protein sequence ID" value="ABW02107.1"/>
    <property type="molecule type" value="Genomic_DNA"/>
</dbReference>
<evidence type="ECO:0000256" key="4">
    <source>
        <dbReference type="ARBA" id="ARBA00023136"/>
    </source>
</evidence>
<dbReference type="GeneID" id="5708489"/>
<dbReference type="Pfam" id="PF00662">
    <property type="entry name" value="Proton_antipo_N"/>
    <property type="match status" value="1"/>
</dbReference>
<evidence type="ECO:0000256" key="5">
    <source>
        <dbReference type="SAM" id="Phobius"/>
    </source>
</evidence>
<dbReference type="GO" id="GO:0008137">
    <property type="term" value="F:NADH dehydrogenase (ubiquinone) activity"/>
    <property type="evidence" value="ECO:0007669"/>
    <property type="project" value="InterPro"/>
</dbReference>
<dbReference type="InterPro" id="IPR001516">
    <property type="entry name" value="Proton_antipo_N"/>
</dbReference>
<feature type="transmembrane region" description="Helical" evidence="5">
    <location>
        <begin position="423"/>
        <end position="446"/>
    </location>
</feature>
<dbReference type="AlphaFoldDB" id="A8M8N8"/>
<dbReference type="GO" id="GO:0042773">
    <property type="term" value="P:ATP synthesis coupled electron transport"/>
    <property type="evidence" value="ECO:0007669"/>
    <property type="project" value="InterPro"/>
</dbReference>